<sequence length="96" mass="9569">MLIADTGGLTTAADEVDLSAAVLADLDVAGPFADASDALAWSQTSQGCLWVSTRLAAAVQVYAEGLGSLADASRVTARDLTGTDVGVAGGFGRAPR</sequence>
<dbReference type="Proteomes" id="UP001596087">
    <property type="component" value="Unassembled WGS sequence"/>
</dbReference>
<evidence type="ECO:0000313" key="2">
    <source>
        <dbReference type="Proteomes" id="UP001596087"/>
    </source>
</evidence>
<gene>
    <name evidence="1" type="ORF">ACFPGP_15545</name>
</gene>
<accession>A0ABW0BLG3</accession>
<proteinExistence type="predicted"/>
<dbReference type="EMBL" id="JBHSKD010000019">
    <property type="protein sequence ID" value="MFC5178096.1"/>
    <property type="molecule type" value="Genomic_DNA"/>
</dbReference>
<comment type="caution">
    <text evidence="1">The sequence shown here is derived from an EMBL/GenBank/DDBJ whole genome shotgun (WGS) entry which is preliminary data.</text>
</comment>
<reference evidence="2" key="1">
    <citation type="journal article" date="2019" name="Int. J. Syst. Evol. Microbiol.">
        <title>The Global Catalogue of Microorganisms (GCM) 10K type strain sequencing project: providing services to taxonomists for standard genome sequencing and annotation.</title>
        <authorList>
            <consortium name="The Broad Institute Genomics Platform"/>
            <consortium name="The Broad Institute Genome Sequencing Center for Infectious Disease"/>
            <person name="Wu L."/>
            <person name="Ma J."/>
        </authorList>
    </citation>
    <scope>NUCLEOTIDE SEQUENCE [LARGE SCALE GENOMIC DNA]</scope>
    <source>
        <strain evidence="2">DFY41</strain>
    </source>
</reference>
<dbReference type="RefSeq" id="WP_378591629.1">
    <property type="nucleotide sequence ID" value="NZ_JBHSKD010000019.1"/>
</dbReference>
<organism evidence="1 2">
    <name type="scientific">Nocardioides taihuensis</name>
    <dbReference type="NCBI Taxonomy" id="1835606"/>
    <lineage>
        <taxon>Bacteria</taxon>
        <taxon>Bacillati</taxon>
        <taxon>Actinomycetota</taxon>
        <taxon>Actinomycetes</taxon>
        <taxon>Propionibacteriales</taxon>
        <taxon>Nocardioidaceae</taxon>
        <taxon>Nocardioides</taxon>
    </lineage>
</organism>
<evidence type="ECO:0000313" key="1">
    <source>
        <dbReference type="EMBL" id="MFC5178096.1"/>
    </source>
</evidence>
<protein>
    <submittedName>
        <fullName evidence="1">Uncharacterized protein</fullName>
    </submittedName>
</protein>
<name>A0ABW0BLG3_9ACTN</name>
<keyword evidence="2" id="KW-1185">Reference proteome</keyword>